<evidence type="ECO:0000313" key="2">
    <source>
        <dbReference type="EMBL" id="MDP5137221.1"/>
    </source>
</evidence>
<keyword evidence="3" id="KW-1185">Reference proteome</keyword>
<dbReference type="Proteomes" id="UP001231109">
    <property type="component" value="Unassembled WGS sequence"/>
</dbReference>
<evidence type="ECO:0000313" key="3">
    <source>
        <dbReference type="Proteomes" id="UP001231109"/>
    </source>
</evidence>
<name>A0ABT9I2P1_9GAMM</name>
<feature type="signal peptide" evidence="1">
    <location>
        <begin position="1"/>
        <end position="23"/>
    </location>
</feature>
<dbReference type="EMBL" id="JAPJDZ010000041">
    <property type="protein sequence ID" value="MDP5137221.1"/>
    <property type="molecule type" value="Genomic_DNA"/>
</dbReference>
<reference evidence="2 3" key="1">
    <citation type="submission" date="2022-11" db="EMBL/GenBank/DDBJ databases">
        <title>Viruses from the air-sea interface of a natural surface slick.</title>
        <authorList>
            <person name="Rahlff J."/>
            <person name="Holmfeldt K."/>
        </authorList>
    </citation>
    <scope>NUCLEOTIDE SEQUENCE [LARGE SCALE GENOMIC DNA]</scope>
    <source>
        <strain evidence="2 3">SMS4</strain>
    </source>
</reference>
<accession>A0ABT9I2P1</accession>
<keyword evidence="1" id="KW-0732">Signal</keyword>
<evidence type="ECO:0008006" key="4">
    <source>
        <dbReference type="Google" id="ProtNLM"/>
    </source>
</evidence>
<gene>
    <name evidence="2" type="ORF">ORJ04_14800</name>
</gene>
<feature type="chain" id="PRO_5046863976" description="Orphan protein" evidence="1">
    <location>
        <begin position="24"/>
        <end position="90"/>
    </location>
</feature>
<dbReference type="RefSeq" id="WP_305976614.1">
    <property type="nucleotide sequence ID" value="NZ_JAPJDY010000005.1"/>
</dbReference>
<organism evidence="2 3">
    <name type="scientific">Rheinheimera baltica</name>
    <dbReference type="NCBI Taxonomy" id="67576"/>
    <lineage>
        <taxon>Bacteria</taxon>
        <taxon>Pseudomonadati</taxon>
        <taxon>Pseudomonadota</taxon>
        <taxon>Gammaproteobacteria</taxon>
        <taxon>Chromatiales</taxon>
        <taxon>Chromatiaceae</taxon>
        <taxon>Rheinheimera</taxon>
    </lineage>
</organism>
<protein>
    <recommendedName>
        <fullName evidence="4">Orphan protein</fullName>
    </recommendedName>
</protein>
<proteinExistence type="predicted"/>
<comment type="caution">
    <text evidence="2">The sequence shown here is derived from an EMBL/GenBank/DDBJ whole genome shotgun (WGS) entry which is preliminary data.</text>
</comment>
<evidence type="ECO:0000256" key="1">
    <source>
        <dbReference type="SAM" id="SignalP"/>
    </source>
</evidence>
<sequence>MKTLTALTLATVFAVNLASPAQASSITEELTEVVTSQLAELGKNIKLQAKLALENTTTELLFSAGAVLAEQSVTQTEAPLQADKKDTDDE</sequence>